<accession>A0A0F9H988</accession>
<organism evidence="1">
    <name type="scientific">marine sediment metagenome</name>
    <dbReference type="NCBI Taxonomy" id="412755"/>
    <lineage>
        <taxon>unclassified sequences</taxon>
        <taxon>metagenomes</taxon>
        <taxon>ecological metagenomes</taxon>
    </lineage>
</organism>
<feature type="non-terminal residue" evidence="1">
    <location>
        <position position="29"/>
    </location>
</feature>
<proteinExistence type="predicted"/>
<gene>
    <name evidence="1" type="ORF">LCGC14_1731340</name>
</gene>
<reference evidence="1" key="1">
    <citation type="journal article" date="2015" name="Nature">
        <title>Complex archaea that bridge the gap between prokaryotes and eukaryotes.</title>
        <authorList>
            <person name="Spang A."/>
            <person name="Saw J.H."/>
            <person name="Jorgensen S.L."/>
            <person name="Zaremba-Niedzwiedzka K."/>
            <person name="Martijn J."/>
            <person name="Lind A.E."/>
            <person name="van Eijk R."/>
            <person name="Schleper C."/>
            <person name="Guy L."/>
            <person name="Ettema T.J."/>
        </authorList>
    </citation>
    <scope>NUCLEOTIDE SEQUENCE</scope>
</reference>
<evidence type="ECO:0000313" key="1">
    <source>
        <dbReference type="EMBL" id="KKM07689.1"/>
    </source>
</evidence>
<comment type="caution">
    <text evidence="1">The sequence shown here is derived from an EMBL/GenBank/DDBJ whole genome shotgun (WGS) entry which is preliminary data.</text>
</comment>
<protein>
    <submittedName>
        <fullName evidence="1">Uncharacterized protein</fullName>
    </submittedName>
</protein>
<dbReference type="EMBL" id="LAZR01015714">
    <property type="protein sequence ID" value="KKM07689.1"/>
    <property type="molecule type" value="Genomic_DNA"/>
</dbReference>
<sequence length="29" mass="3399">MFFIGIFLRVQRTVSKNNTRGIHVLHNSI</sequence>
<dbReference type="AlphaFoldDB" id="A0A0F9H988"/>
<name>A0A0F9H988_9ZZZZ</name>